<dbReference type="AlphaFoldDB" id="A0AAV4X6S0"/>
<sequence>MYEVFMSGEYVINNASIIDIQQYMKNVCPTMPAEYLSGNIWRIHVQQLENTCPTMYEVFMSGEYVINNASIMHIQQYMKNICPAMDGKYMSDNECALTSHNL</sequence>
<keyword evidence="2" id="KW-1185">Reference proteome</keyword>
<organism evidence="1 2">
    <name type="scientific">Caerostris extrusa</name>
    <name type="common">Bark spider</name>
    <name type="synonym">Caerostris bankana</name>
    <dbReference type="NCBI Taxonomy" id="172846"/>
    <lineage>
        <taxon>Eukaryota</taxon>
        <taxon>Metazoa</taxon>
        <taxon>Ecdysozoa</taxon>
        <taxon>Arthropoda</taxon>
        <taxon>Chelicerata</taxon>
        <taxon>Arachnida</taxon>
        <taxon>Araneae</taxon>
        <taxon>Araneomorphae</taxon>
        <taxon>Entelegynae</taxon>
        <taxon>Araneoidea</taxon>
        <taxon>Araneidae</taxon>
        <taxon>Caerostris</taxon>
    </lineage>
</organism>
<comment type="caution">
    <text evidence="1">The sequence shown here is derived from an EMBL/GenBank/DDBJ whole genome shotgun (WGS) entry which is preliminary data.</text>
</comment>
<proteinExistence type="predicted"/>
<dbReference type="Proteomes" id="UP001054945">
    <property type="component" value="Unassembled WGS sequence"/>
</dbReference>
<dbReference type="EMBL" id="BPLR01017220">
    <property type="protein sequence ID" value="GIY89534.1"/>
    <property type="molecule type" value="Genomic_DNA"/>
</dbReference>
<name>A0AAV4X6S0_CAEEX</name>
<gene>
    <name evidence="1" type="ORF">CEXT_101131</name>
</gene>
<evidence type="ECO:0000313" key="2">
    <source>
        <dbReference type="Proteomes" id="UP001054945"/>
    </source>
</evidence>
<accession>A0AAV4X6S0</accession>
<protein>
    <submittedName>
        <fullName evidence="1">Uncharacterized protein</fullName>
    </submittedName>
</protein>
<reference evidence="1 2" key="1">
    <citation type="submission" date="2021-06" db="EMBL/GenBank/DDBJ databases">
        <title>Caerostris extrusa draft genome.</title>
        <authorList>
            <person name="Kono N."/>
            <person name="Arakawa K."/>
        </authorList>
    </citation>
    <scope>NUCLEOTIDE SEQUENCE [LARGE SCALE GENOMIC DNA]</scope>
</reference>
<evidence type="ECO:0000313" key="1">
    <source>
        <dbReference type="EMBL" id="GIY89534.1"/>
    </source>
</evidence>